<proteinExistence type="inferred from homology"/>
<comment type="subcellular location">
    <subcellularLocation>
        <location evidence="1">Cell outer membrane</location>
        <topology evidence="1">Multi-pass membrane protein</topology>
    </subcellularLocation>
</comment>
<evidence type="ECO:0000256" key="6">
    <source>
        <dbReference type="ARBA" id="ARBA00023136"/>
    </source>
</evidence>
<reference evidence="9" key="1">
    <citation type="submission" date="2021-04" db="EMBL/GenBank/DDBJ databases">
        <title>Luteolibacter sp. 32A isolated from the skin of an Anderson's salamander (Ambystoma andersonii).</title>
        <authorList>
            <person name="Spergser J."/>
            <person name="Busse H.-J."/>
        </authorList>
    </citation>
    <scope>NUCLEOTIDE SEQUENCE</scope>
    <source>
        <strain evidence="9">32A</strain>
    </source>
</reference>
<dbReference type="Proteomes" id="UP000676169">
    <property type="component" value="Chromosome"/>
</dbReference>
<gene>
    <name evidence="9" type="ORF">KBB96_11350</name>
</gene>
<evidence type="ECO:0000256" key="4">
    <source>
        <dbReference type="ARBA" id="ARBA00022692"/>
    </source>
</evidence>
<feature type="signal peptide" evidence="8">
    <location>
        <begin position="1"/>
        <end position="26"/>
    </location>
</feature>
<dbReference type="AlphaFoldDB" id="A0A975IY34"/>
<accession>A0A975IY34</accession>
<evidence type="ECO:0000256" key="1">
    <source>
        <dbReference type="ARBA" id="ARBA00004571"/>
    </source>
</evidence>
<evidence type="ECO:0000256" key="5">
    <source>
        <dbReference type="ARBA" id="ARBA00022729"/>
    </source>
</evidence>
<evidence type="ECO:0000256" key="8">
    <source>
        <dbReference type="SAM" id="SignalP"/>
    </source>
</evidence>
<evidence type="ECO:0000256" key="3">
    <source>
        <dbReference type="ARBA" id="ARBA00022452"/>
    </source>
</evidence>
<protein>
    <submittedName>
        <fullName evidence="9">Outer membrane protein transport protein</fullName>
    </submittedName>
</protein>
<organism evidence="9 10">
    <name type="scientific">Luteolibacter ambystomatis</name>
    <dbReference type="NCBI Taxonomy" id="2824561"/>
    <lineage>
        <taxon>Bacteria</taxon>
        <taxon>Pseudomonadati</taxon>
        <taxon>Verrucomicrobiota</taxon>
        <taxon>Verrucomicrobiia</taxon>
        <taxon>Verrucomicrobiales</taxon>
        <taxon>Verrucomicrobiaceae</taxon>
        <taxon>Luteolibacter</taxon>
    </lineage>
</organism>
<evidence type="ECO:0000313" key="9">
    <source>
        <dbReference type="EMBL" id="QUE49468.1"/>
    </source>
</evidence>
<name>A0A975IY34_9BACT</name>
<comment type="similarity">
    <text evidence="2">Belongs to the OmpP1/FadL family.</text>
</comment>
<dbReference type="RefSeq" id="WP_211629557.1">
    <property type="nucleotide sequence ID" value="NZ_CP073100.1"/>
</dbReference>
<keyword evidence="6" id="KW-0472">Membrane</keyword>
<dbReference type="Pfam" id="PF03349">
    <property type="entry name" value="Toluene_X"/>
    <property type="match status" value="1"/>
</dbReference>
<dbReference type="EMBL" id="CP073100">
    <property type="protein sequence ID" value="QUE49468.1"/>
    <property type="molecule type" value="Genomic_DNA"/>
</dbReference>
<sequence length="403" mass="43958">MQPARVRDSRLAILAVAFLSFQQAHAVGFRLPNQDPEAIARGNAFAATADNPSAIYYNPAGITQLEGQQLSVGIYAISADLHYTSFTGATASSDPTVQFVPQIYYTYSPKESPWSFGLGVYAPYGLGVDYGTRSPISTIAQEAKLLYATANPVVAYQISPTLSIGGGITLNYSDVNLERQIGFGPADGFRFKGDGFDTGFNLGLLWQPVTEWSFGLNYRSATEIGYDGKSIAFPYAGYSPTSASIDFPQNIVAGVSYRPNDRWNFEFDLDWTDWDVVNDATFRGTFGGPQVFPFRYTSGFMYNFGVTRQLGNGYFLSAGYIFSENSVPDRTLTPFNPDSDLQLGSIGFGHRGECFSWAVGYHFAYNGGRTVVGSVATSPIGQTADGHYTTFNNALNVSVRYSF</sequence>
<keyword evidence="4" id="KW-0812">Transmembrane</keyword>
<dbReference type="InterPro" id="IPR005017">
    <property type="entry name" value="OMPP1/FadL/TodX"/>
</dbReference>
<dbReference type="PANTHER" id="PTHR35093:SF8">
    <property type="entry name" value="OUTER MEMBRANE PROTEIN NMB0088-RELATED"/>
    <property type="match status" value="1"/>
</dbReference>
<evidence type="ECO:0000313" key="10">
    <source>
        <dbReference type="Proteomes" id="UP000676169"/>
    </source>
</evidence>
<keyword evidence="10" id="KW-1185">Reference proteome</keyword>
<evidence type="ECO:0000256" key="2">
    <source>
        <dbReference type="ARBA" id="ARBA00008163"/>
    </source>
</evidence>
<keyword evidence="7" id="KW-0998">Cell outer membrane</keyword>
<feature type="chain" id="PRO_5037663021" evidence="8">
    <location>
        <begin position="27"/>
        <end position="403"/>
    </location>
</feature>
<keyword evidence="3" id="KW-1134">Transmembrane beta strand</keyword>
<dbReference type="SUPFAM" id="SSF56935">
    <property type="entry name" value="Porins"/>
    <property type="match status" value="1"/>
</dbReference>
<dbReference type="GO" id="GO:0009279">
    <property type="term" value="C:cell outer membrane"/>
    <property type="evidence" value="ECO:0007669"/>
    <property type="project" value="UniProtKB-SubCell"/>
</dbReference>
<evidence type="ECO:0000256" key="7">
    <source>
        <dbReference type="ARBA" id="ARBA00023237"/>
    </source>
</evidence>
<dbReference type="Gene3D" id="2.40.160.60">
    <property type="entry name" value="Outer membrane protein transport protein (OMPP1/FadL/TodX)"/>
    <property type="match status" value="1"/>
</dbReference>
<keyword evidence="5 8" id="KW-0732">Signal</keyword>
<dbReference type="GO" id="GO:0015483">
    <property type="term" value="F:long-chain fatty acid transporting porin activity"/>
    <property type="evidence" value="ECO:0007669"/>
    <property type="project" value="TreeGrafter"/>
</dbReference>
<dbReference type="PANTHER" id="PTHR35093">
    <property type="entry name" value="OUTER MEMBRANE PROTEIN NMB0088-RELATED"/>
    <property type="match status" value="1"/>
</dbReference>
<dbReference type="KEGG" id="lamb:KBB96_11350"/>